<organism evidence="8 9">
    <name type="scientific">Rhododendron griersonianum</name>
    <dbReference type="NCBI Taxonomy" id="479676"/>
    <lineage>
        <taxon>Eukaryota</taxon>
        <taxon>Viridiplantae</taxon>
        <taxon>Streptophyta</taxon>
        <taxon>Embryophyta</taxon>
        <taxon>Tracheophyta</taxon>
        <taxon>Spermatophyta</taxon>
        <taxon>Magnoliopsida</taxon>
        <taxon>eudicotyledons</taxon>
        <taxon>Gunneridae</taxon>
        <taxon>Pentapetalae</taxon>
        <taxon>asterids</taxon>
        <taxon>Ericales</taxon>
        <taxon>Ericaceae</taxon>
        <taxon>Ericoideae</taxon>
        <taxon>Rhodoreae</taxon>
        <taxon>Rhododendron</taxon>
    </lineage>
</organism>
<dbReference type="PANTHER" id="PTHR46116">
    <property type="entry name" value="(E3-INDEPENDENT) E2 UBIQUITIN-CONJUGATING ENZYME"/>
    <property type="match status" value="1"/>
</dbReference>
<dbReference type="AlphaFoldDB" id="A0AAV6KHY2"/>
<proteinExistence type="predicted"/>
<dbReference type="EC" id="2.3.2.23" evidence="1"/>
<evidence type="ECO:0000256" key="1">
    <source>
        <dbReference type="ARBA" id="ARBA00012486"/>
    </source>
</evidence>
<reference evidence="8" key="1">
    <citation type="submission" date="2020-08" db="EMBL/GenBank/DDBJ databases">
        <title>Plant Genome Project.</title>
        <authorList>
            <person name="Zhang R.-G."/>
        </authorList>
    </citation>
    <scope>NUCLEOTIDE SEQUENCE</scope>
    <source>
        <strain evidence="8">WSP0</strain>
        <tissue evidence="8">Leaf</tissue>
    </source>
</reference>
<name>A0AAV6KHY2_9ERIC</name>
<dbReference type="SMART" id="SM00212">
    <property type="entry name" value="UBCc"/>
    <property type="match status" value="1"/>
</dbReference>
<feature type="region of interest" description="Disordered" evidence="6">
    <location>
        <begin position="42"/>
        <end position="82"/>
    </location>
</feature>
<dbReference type="SUPFAM" id="SSF54495">
    <property type="entry name" value="UBC-like"/>
    <property type="match status" value="1"/>
</dbReference>
<keyword evidence="5" id="KW-0067">ATP-binding</keyword>
<evidence type="ECO:0000256" key="4">
    <source>
        <dbReference type="ARBA" id="ARBA00022786"/>
    </source>
</evidence>
<keyword evidence="4" id="KW-0833">Ubl conjugation pathway</keyword>
<accession>A0AAV6KHY2</accession>
<evidence type="ECO:0000256" key="6">
    <source>
        <dbReference type="SAM" id="MobiDB-lite"/>
    </source>
</evidence>
<dbReference type="InterPro" id="IPR000608">
    <property type="entry name" value="UBC"/>
</dbReference>
<dbReference type="PANTHER" id="PTHR46116:SF18">
    <property type="entry name" value="UBIQUITIN-CONJUGATING ENZYME E2 38 ISOFORM X1"/>
    <property type="match status" value="1"/>
</dbReference>
<comment type="caution">
    <text evidence="8">The sequence shown here is derived from an EMBL/GenBank/DDBJ whole genome shotgun (WGS) entry which is preliminary data.</text>
</comment>
<dbReference type="GO" id="GO:0061631">
    <property type="term" value="F:ubiquitin conjugating enzyme activity"/>
    <property type="evidence" value="ECO:0007669"/>
    <property type="project" value="UniProtKB-EC"/>
</dbReference>
<dbReference type="PROSITE" id="PS50127">
    <property type="entry name" value="UBC_2"/>
    <property type="match status" value="1"/>
</dbReference>
<protein>
    <recommendedName>
        <fullName evidence="1">E2 ubiquitin-conjugating enzyme</fullName>
        <ecNumber evidence="1">2.3.2.23</ecNumber>
    </recommendedName>
</protein>
<evidence type="ECO:0000256" key="3">
    <source>
        <dbReference type="ARBA" id="ARBA00022741"/>
    </source>
</evidence>
<evidence type="ECO:0000256" key="5">
    <source>
        <dbReference type="ARBA" id="ARBA00022840"/>
    </source>
</evidence>
<dbReference type="FunFam" id="3.10.110.10:FF:000028">
    <property type="entry name" value="Probable ubiquitin-conjugating enzyme E2 23"/>
    <property type="match status" value="1"/>
</dbReference>
<keyword evidence="3" id="KW-0547">Nucleotide-binding</keyword>
<evidence type="ECO:0000256" key="2">
    <source>
        <dbReference type="ARBA" id="ARBA00022679"/>
    </source>
</evidence>
<feature type="domain" description="UBC core" evidence="7">
    <location>
        <begin position="212"/>
        <end position="372"/>
    </location>
</feature>
<keyword evidence="9" id="KW-1185">Reference proteome</keyword>
<dbReference type="InterPro" id="IPR016135">
    <property type="entry name" value="UBQ-conjugating_enzyme/RWD"/>
</dbReference>
<dbReference type="CDD" id="cd23837">
    <property type="entry name" value="UBCc_UBE2O"/>
    <property type="match status" value="1"/>
</dbReference>
<dbReference type="Proteomes" id="UP000823749">
    <property type="component" value="Chromosome 4"/>
</dbReference>
<feature type="compositionally biased region" description="Basic and acidic residues" evidence="6">
    <location>
        <begin position="59"/>
        <end position="70"/>
    </location>
</feature>
<dbReference type="EMBL" id="JACTNZ010000004">
    <property type="protein sequence ID" value="KAG5551919.1"/>
    <property type="molecule type" value="Genomic_DNA"/>
</dbReference>
<dbReference type="GO" id="GO:0005524">
    <property type="term" value="F:ATP binding"/>
    <property type="evidence" value="ECO:0007669"/>
    <property type="project" value="UniProtKB-KW"/>
</dbReference>
<feature type="compositionally biased region" description="Polar residues" evidence="6">
    <location>
        <begin position="42"/>
        <end position="58"/>
    </location>
</feature>
<gene>
    <name evidence="8" type="ORF">RHGRI_010134</name>
</gene>
<dbReference type="Gene3D" id="3.10.110.10">
    <property type="entry name" value="Ubiquitin Conjugating Enzyme"/>
    <property type="match status" value="1"/>
</dbReference>
<keyword evidence="2" id="KW-0808">Transferase</keyword>
<sequence>MAASDVEIGEFASEGSQKMLNHNEVAMSKDFGKSVIVVGSTSESLNSDHLNGPNSDLSCHSDDDANKAVDFDEDGADYDSDDYMYDDDDDDENDYLSMQAQFDDVDLPPGVEASFSWLKDPAPGVNTQAGPSSLNIYDPTNGENHAAATSSSTVLTWAGATVKEQEEKEQEGKEDQVLRNFQNFKRFDTVDDFADHHFNSGFSGQQVSPTKTWAKKIQEEWKILENNLPDTIYVRVYETRMDLLRAIIVGPAGTPYHDGLFVFDILFPPAYPDVPPMVYYYSGGLRINPNLYDCGKVCLSLLNTWTGKGNEKWIPKQSTMLQVLVSIQALILNAHPYFNEPGYAKSKDSATGRTKSKEYNENVFILSLKTMIYTLRKPPKYFEDFVAGHFHLRAHDILSACKAYMEGAEIGSVAKGNVLTEAGTSHRSEFKEAVARMMNGLVNHFVRNGSKDCEQFRLPC</sequence>
<feature type="compositionally biased region" description="Acidic residues" evidence="6">
    <location>
        <begin position="71"/>
        <end position="82"/>
    </location>
</feature>
<evidence type="ECO:0000259" key="7">
    <source>
        <dbReference type="PROSITE" id="PS50127"/>
    </source>
</evidence>
<evidence type="ECO:0000313" key="9">
    <source>
        <dbReference type="Proteomes" id="UP000823749"/>
    </source>
</evidence>
<dbReference type="Pfam" id="PF00179">
    <property type="entry name" value="UQ_con"/>
    <property type="match status" value="1"/>
</dbReference>
<evidence type="ECO:0000313" key="8">
    <source>
        <dbReference type="EMBL" id="KAG5551919.1"/>
    </source>
</evidence>